<dbReference type="Proteomes" id="UP000287651">
    <property type="component" value="Unassembled WGS sequence"/>
</dbReference>
<name>A0A427B526_ENSVE</name>
<evidence type="ECO:0000313" key="2">
    <source>
        <dbReference type="EMBL" id="RRT83583.1"/>
    </source>
</evidence>
<protein>
    <submittedName>
        <fullName evidence="2">Uncharacterized protein</fullName>
    </submittedName>
</protein>
<gene>
    <name evidence="2" type="ORF">B296_00001632</name>
</gene>
<feature type="region of interest" description="Disordered" evidence="1">
    <location>
        <begin position="1"/>
        <end position="25"/>
    </location>
</feature>
<accession>A0A427B526</accession>
<feature type="compositionally biased region" description="Low complexity" evidence="1">
    <location>
        <begin position="9"/>
        <end position="21"/>
    </location>
</feature>
<dbReference type="EMBL" id="AMZH03000470">
    <property type="protein sequence ID" value="RRT83583.1"/>
    <property type="molecule type" value="Genomic_DNA"/>
</dbReference>
<comment type="caution">
    <text evidence="2">The sequence shown here is derived from an EMBL/GenBank/DDBJ whole genome shotgun (WGS) entry which is preliminary data.</text>
</comment>
<sequence>MRRSETRLRSGAGSGSRSYGSDIELLTQEKTRNEEIRNPASLWRPLGPCATPHHPVIRIRIGFRIRFSESNSGPFLRIRLSRGRKRVSFNSRCG</sequence>
<evidence type="ECO:0000313" key="3">
    <source>
        <dbReference type="Proteomes" id="UP000287651"/>
    </source>
</evidence>
<dbReference type="AlphaFoldDB" id="A0A427B526"/>
<organism evidence="2 3">
    <name type="scientific">Ensete ventricosum</name>
    <name type="common">Abyssinian banana</name>
    <name type="synonym">Musa ensete</name>
    <dbReference type="NCBI Taxonomy" id="4639"/>
    <lineage>
        <taxon>Eukaryota</taxon>
        <taxon>Viridiplantae</taxon>
        <taxon>Streptophyta</taxon>
        <taxon>Embryophyta</taxon>
        <taxon>Tracheophyta</taxon>
        <taxon>Spermatophyta</taxon>
        <taxon>Magnoliopsida</taxon>
        <taxon>Liliopsida</taxon>
        <taxon>Zingiberales</taxon>
        <taxon>Musaceae</taxon>
        <taxon>Ensete</taxon>
    </lineage>
</organism>
<evidence type="ECO:0000256" key="1">
    <source>
        <dbReference type="SAM" id="MobiDB-lite"/>
    </source>
</evidence>
<reference evidence="2 3" key="1">
    <citation type="journal article" date="2014" name="Agronomy (Basel)">
        <title>A Draft Genome Sequence for Ensete ventricosum, the Drought-Tolerant Tree Against Hunger.</title>
        <authorList>
            <person name="Harrison J."/>
            <person name="Moore K.A."/>
            <person name="Paszkiewicz K."/>
            <person name="Jones T."/>
            <person name="Grant M."/>
            <person name="Ambacheew D."/>
            <person name="Muzemil S."/>
            <person name="Studholme D.J."/>
        </authorList>
    </citation>
    <scope>NUCLEOTIDE SEQUENCE [LARGE SCALE GENOMIC DNA]</scope>
</reference>
<proteinExistence type="predicted"/>